<dbReference type="InterPro" id="IPR020613">
    <property type="entry name" value="Thiolase_CS"/>
</dbReference>
<feature type="active site" description="Proton acceptor" evidence="5">
    <location>
        <position position="380"/>
    </location>
</feature>
<keyword evidence="4 6" id="KW-0012">Acyltransferase</keyword>
<comment type="pathway">
    <text evidence="1">Lipid metabolism.</text>
</comment>
<evidence type="ECO:0000256" key="4">
    <source>
        <dbReference type="ARBA" id="ARBA00023315"/>
    </source>
</evidence>
<dbReference type="InterPro" id="IPR016039">
    <property type="entry name" value="Thiolase-like"/>
</dbReference>
<dbReference type="EMBL" id="CAJFDI010000002">
    <property type="protein sequence ID" value="CAD5215947.1"/>
    <property type="molecule type" value="Genomic_DNA"/>
</dbReference>
<evidence type="ECO:0000256" key="3">
    <source>
        <dbReference type="ARBA" id="ARBA00022679"/>
    </source>
</evidence>
<reference evidence="9" key="1">
    <citation type="submission" date="2020-09" db="EMBL/GenBank/DDBJ databases">
        <authorList>
            <person name="Kikuchi T."/>
        </authorList>
    </citation>
    <scope>NUCLEOTIDE SEQUENCE</scope>
    <source>
        <strain evidence="9">Ka4C1</strain>
    </source>
</reference>
<evidence type="ECO:0000256" key="5">
    <source>
        <dbReference type="PIRSR" id="PIRSR000429-1"/>
    </source>
</evidence>
<feature type="domain" description="Thiolase N-terminal" evidence="7">
    <location>
        <begin position="8"/>
        <end position="265"/>
    </location>
</feature>
<keyword evidence="10" id="KW-1185">Reference proteome</keyword>
<dbReference type="InterPro" id="IPR020616">
    <property type="entry name" value="Thiolase_N"/>
</dbReference>
<dbReference type="GO" id="GO:0003985">
    <property type="term" value="F:acetyl-CoA C-acetyltransferase activity"/>
    <property type="evidence" value="ECO:0007669"/>
    <property type="project" value="TreeGrafter"/>
</dbReference>
<evidence type="ECO:0000256" key="1">
    <source>
        <dbReference type="ARBA" id="ARBA00005189"/>
    </source>
</evidence>
<dbReference type="PIRSF" id="PIRSF000429">
    <property type="entry name" value="Ac-CoA_Ac_transf"/>
    <property type="match status" value="1"/>
</dbReference>
<dbReference type="InterPro" id="IPR002155">
    <property type="entry name" value="Thiolase"/>
</dbReference>
<dbReference type="Gene3D" id="3.40.47.10">
    <property type="match status" value="1"/>
</dbReference>
<accession>A0A7I8WW79</accession>
<dbReference type="GO" id="GO:0006635">
    <property type="term" value="P:fatty acid beta-oxidation"/>
    <property type="evidence" value="ECO:0007669"/>
    <property type="project" value="TreeGrafter"/>
</dbReference>
<dbReference type="InterPro" id="IPR020615">
    <property type="entry name" value="Thiolase_acyl_enz_int_AS"/>
</dbReference>
<dbReference type="PROSITE" id="PS00098">
    <property type="entry name" value="THIOLASE_1"/>
    <property type="match status" value="1"/>
</dbReference>
<keyword evidence="3 6" id="KW-0808">Transferase</keyword>
<dbReference type="InterPro" id="IPR020617">
    <property type="entry name" value="Thiolase_C"/>
</dbReference>
<dbReference type="Proteomes" id="UP000659654">
    <property type="component" value="Unassembled WGS sequence"/>
</dbReference>
<evidence type="ECO:0000259" key="7">
    <source>
        <dbReference type="Pfam" id="PF00108"/>
    </source>
</evidence>
<dbReference type="Pfam" id="PF02803">
    <property type="entry name" value="Thiolase_C"/>
    <property type="match status" value="1"/>
</dbReference>
<dbReference type="GO" id="GO:0005739">
    <property type="term" value="C:mitochondrion"/>
    <property type="evidence" value="ECO:0007669"/>
    <property type="project" value="TreeGrafter"/>
</dbReference>
<evidence type="ECO:0000256" key="2">
    <source>
        <dbReference type="ARBA" id="ARBA00010982"/>
    </source>
</evidence>
<dbReference type="SUPFAM" id="SSF53901">
    <property type="entry name" value="Thiolase-like"/>
    <property type="match status" value="2"/>
</dbReference>
<feature type="active site" description="Acyl-thioester intermediate" evidence="5">
    <location>
        <position position="92"/>
    </location>
</feature>
<gene>
    <name evidence="9" type="ORF">BXYJ_LOCUS4284</name>
</gene>
<dbReference type="OrthoDB" id="5404651at2759"/>
<dbReference type="Pfam" id="PF00108">
    <property type="entry name" value="Thiolase_N"/>
    <property type="match status" value="1"/>
</dbReference>
<proteinExistence type="inferred from homology"/>
<feature type="active site" description="Proton acceptor" evidence="5">
    <location>
        <position position="352"/>
    </location>
</feature>
<dbReference type="InterPro" id="IPR020610">
    <property type="entry name" value="Thiolase_AS"/>
</dbReference>
<evidence type="ECO:0000256" key="6">
    <source>
        <dbReference type="RuleBase" id="RU003557"/>
    </source>
</evidence>
<dbReference type="PROSITE" id="PS00099">
    <property type="entry name" value="THIOLASE_3"/>
    <property type="match status" value="1"/>
</dbReference>
<organism evidence="9 10">
    <name type="scientific">Bursaphelenchus xylophilus</name>
    <name type="common">Pinewood nematode worm</name>
    <name type="synonym">Aphelenchoides xylophilus</name>
    <dbReference type="NCBI Taxonomy" id="6326"/>
    <lineage>
        <taxon>Eukaryota</taxon>
        <taxon>Metazoa</taxon>
        <taxon>Ecdysozoa</taxon>
        <taxon>Nematoda</taxon>
        <taxon>Chromadorea</taxon>
        <taxon>Rhabditida</taxon>
        <taxon>Tylenchina</taxon>
        <taxon>Tylenchomorpha</taxon>
        <taxon>Aphelenchoidea</taxon>
        <taxon>Aphelenchoididae</taxon>
        <taxon>Bursaphelenchus</taxon>
    </lineage>
</organism>
<dbReference type="PROSITE" id="PS00737">
    <property type="entry name" value="THIOLASE_2"/>
    <property type="match status" value="1"/>
</dbReference>
<evidence type="ECO:0000313" key="10">
    <source>
        <dbReference type="Proteomes" id="UP000659654"/>
    </source>
</evidence>
<feature type="domain" description="Thiolase C-terminal" evidence="8">
    <location>
        <begin position="274"/>
        <end position="393"/>
    </location>
</feature>
<comment type="caution">
    <text evidence="9">The sequence shown here is derived from an EMBL/GenBank/DDBJ whole genome shotgun (WGS) entry which is preliminary data.</text>
</comment>
<evidence type="ECO:0000313" key="9">
    <source>
        <dbReference type="EMBL" id="CAD5215947.1"/>
    </source>
</evidence>
<dbReference type="NCBIfam" id="TIGR01930">
    <property type="entry name" value="AcCoA-C-Actrans"/>
    <property type="match status" value="1"/>
</dbReference>
<comment type="similarity">
    <text evidence="2 6">Belongs to the thiolase-like superfamily. Thiolase family.</text>
</comment>
<dbReference type="PANTHER" id="PTHR18919">
    <property type="entry name" value="ACETYL-COA C-ACYLTRANSFERASE"/>
    <property type="match status" value="1"/>
</dbReference>
<dbReference type="SMR" id="A0A7I8WW79"/>
<dbReference type="Proteomes" id="UP000582659">
    <property type="component" value="Unassembled WGS sequence"/>
</dbReference>
<dbReference type="CDD" id="cd00751">
    <property type="entry name" value="thiolase"/>
    <property type="match status" value="1"/>
</dbReference>
<evidence type="ECO:0000259" key="8">
    <source>
        <dbReference type="Pfam" id="PF02803"/>
    </source>
</evidence>
<dbReference type="EMBL" id="CAJFCV020000002">
    <property type="protein sequence ID" value="CAG9098348.1"/>
    <property type="molecule type" value="Genomic_DNA"/>
</dbReference>
<dbReference type="PANTHER" id="PTHR18919:SF133">
    <property type="entry name" value="ACETYL-COA C-ACETYLTRANSFERASE"/>
    <property type="match status" value="1"/>
</dbReference>
<protein>
    <submittedName>
        <fullName evidence="9">(pine wood nematode) hypothetical protein</fullName>
    </submittedName>
</protein>
<dbReference type="AlphaFoldDB" id="A0A7I8WW79"/>
<name>A0A7I8WW79_BURXY</name>
<sequence>MPLVPQDVFIASAVRTPVATFRGSFAPLTSVDLGAIAGREALKRAGIAVENVDETVCGSVLTANQGQNVGRQVALKIGIPHEKQAFTVNKVCSSGLKALILATQSVQLGYRDTVLVVGTESMSNTPFYLNRGDHGYGDLKLIDGIQRDGISDAILNDPMGLCAEKSAKEYNCSRQEQDEFALESYSRTAKAWESGDYTAEVVPVNVPQRRGNPLIVKEDEEYKRLIKEKVPTLPPAFLKDGSGTITAANASSLNDGAASLVVVSKKIIQGESVKPVAKIVAYAEAGRAPVDFTVAPVNAVEKLLSESGLTKDKISLWEVNEAFSVTALAFIKHFTLDPKTVNARGGAVALGHPIGMSGVRIVVALSHQLKTGQYGVAAICNGGGEATAVLVQKL</sequence>